<evidence type="ECO:0000313" key="11">
    <source>
        <dbReference type="Proteomes" id="UP000741282"/>
    </source>
</evidence>
<keyword evidence="5 7" id="KW-0648">Protein biosynthesis</keyword>
<evidence type="ECO:0000256" key="4">
    <source>
        <dbReference type="ARBA" id="ARBA00022840"/>
    </source>
</evidence>
<dbReference type="Proteomes" id="UP000741282">
    <property type="component" value="Unassembled WGS sequence"/>
</dbReference>
<dbReference type="GO" id="GO:0000049">
    <property type="term" value="F:tRNA binding"/>
    <property type="evidence" value="ECO:0007669"/>
    <property type="project" value="InterPro"/>
</dbReference>
<keyword evidence="7" id="KW-0862">Zinc</keyword>
<feature type="binding site" evidence="7">
    <location>
        <position position="125"/>
    </location>
    <ligand>
        <name>Zn(2+)</name>
        <dbReference type="ChEBI" id="CHEBI:29105"/>
    </ligand>
</feature>
<proteinExistence type="inferred from homology"/>
<dbReference type="InterPro" id="IPR014729">
    <property type="entry name" value="Rossmann-like_a/b/a_fold"/>
</dbReference>
<evidence type="ECO:0000259" key="8">
    <source>
        <dbReference type="Pfam" id="PF00749"/>
    </source>
</evidence>
<reference evidence="10" key="1">
    <citation type="submission" date="2020-04" db="EMBL/GenBank/DDBJ databases">
        <authorList>
            <person name="Zhang T."/>
        </authorList>
    </citation>
    <scope>NUCLEOTIDE SEQUENCE</scope>
    <source>
        <strain evidence="10">HKST-UBA17</strain>
    </source>
</reference>
<comment type="function">
    <text evidence="7">Catalyzes the attachment of glutamate to tRNA(Glu) in a two-step reaction: glutamate is first activated by ATP to form Glu-AMP and then transferred to the acceptor end of tRNA(Glu).</text>
</comment>
<dbReference type="GO" id="GO:0006424">
    <property type="term" value="P:glutamyl-tRNA aminoacylation"/>
    <property type="evidence" value="ECO:0007669"/>
    <property type="project" value="UniProtKB-UniRule"/>
</dbReference>
<comment type="caution">
    <text evidence="10">The sequence shown here is derived from an EMBL/GenBank/DDBJ whole genome shotgun (WGS) entry which is preliminary data.</text>
</comment>
<evidence type="ECO:0000259" key="9">
    <source>
        <dbReference type="Pfam" id="PF19269"/>
    </source>
</evidence>
<evidence type="ECO:0000256" key="1">
    <source>
        <dbReference type="ARBA" id="ARBA00007894"/>
    </source>
</evidence>
<keyword evidence="7" id="KW-0963">Cytoplasm</keyword>
<dbReference type="InterPro" id="IPR020751">
    <property type="entry name" value="aa-tRNA-synth_I_codon-bd_sub2"/>
</dbReference>
<evidence type="ECO:0000256" key="7">
    <source>
        <dbReference type="HAMAP-Rule" id="MF_00022"/>
    </source>
</evidence>
<comment type="subunit">
    <text evidence="7">Monomer.</text>
</comment>
<evidence type="ECO:0000313" key="10">
    <source>
        <dbReference type="EMBL" id="MCA9376939.1"/>
    </source>
</evidence>
<sequence length="538" mass="62162">MAIIMNKPTPTVKNHHRYRAAPSPTGKVHIGTVRAYLPNFLLARKTGGKNILRIEDTDTQRNVLGSVEAASQAMVEAYETVGITFDEGPHLGGEYGPYIQSERLSIYQTHAEQLVGKGHAYYCFCSKERLAEVREIQNQNKQKPMYDGHCRDIDPNEARRRVENGEPYVIRMKFPKEGVTICHDQIMGDVKFRNSDIEDQVLIKQDGFPTYHLAVVVDDHLMNITTVIRGNDWAPSFPKHVKLYEYFGWEIPEFAHLPLILNPDGRKKLSKRYGANSIVARLREGYVKEGIVNYALLCGWAPDPAVAHRDEIYTMEELIELFDLSRVHNTPARYDQKKFDYINAKHIRRWSLDEFVERVLDWAENIVLKDFAIDQVSGLEDRELEIREKVTKYLPMWRSEPDKLKAALALEQERITILSELLDSTAFFFDEDLNWTDEDWNTKNHDKKELAEALQGILPKLDILFCNENVAHEEWEAVVRGFADEHDWKHGDMFMALRSAITGRLKSPPILESIEAMGWEKTRKFIVQAINYLGQMEI</sequence>
<gene>
    <name evidence="7" type="primary">gltX</name>
    <name evidence="10" type="ORF">KC685_03405</name>
</gene>
<dbReference type="PANTHER" id="PTHR43311">
    <property type="entry name" value="GLUTAMATE--TRNA LIGASE"/>
    <property type="match status" value="1"/>
</dbReference>
<dbReference type="InterPro" id="IPR020058">
    <property type="entry name" value="Glu/Gln-tRNA-synth_Ib_cat-dom"/>
</dbReference>
<evidence type="ECO:0000256" key="2">
    <source>
        <dbReference type="ARBA" id="ARBA00022598"/>
    </source>
</evidence>
<dbReference type="InterPro" id="IPR033910">
    <property type="entry name" value="GluRS_core"/>
</dbReference>
<comment type="subcellular location">
    <subcellularLocation>
        <location evidence="7">Cytoplasm</location>
    </subcellularLocation>
</comment>
<comment type="cofactor">
    <cofactor evidence="7">
        <name>Zn(2+)</name>
        <dbReference type="ChEBI" id="CHEBI:29105"/>
    </cofactor>
    <text evidence="7">Binds 1 zinc ion per subunit.</text>
</comment>
<dbReference type="CDD" id="cd00808">
    <property type="entry name" value="GluRS_core"/>
    <property type="match status" value="1"/>
</dbReference>
<dbReference type="PRINTS" id="PR00987">
    <property type="entry name" value="TRNASYNTHGLU"/>
</dbReference>
<keyword evidence="7" id="KW-0479">Metal-binding</keyword>
<dbReference type="InterPro" id="IPR000924">
    <property type="entry name" value="Glu/Gln-tRNA-synth"/>
</dbReference>
<dbReference type="GO" id="GO:0005524">
    <property type="term" value="F:ATP binding"/>
    <property type="evidence" value="ECO:0007669"/>
    <property type="project" value="UniProtKB-UniRule"/>
</dbReference>
<dbReference type="InterPro" id="IPR004527">
    <property type="entry name" value="Glu-tRNA-ligase_bac/mito"/>
</dbReference>
<dbReference type="GO" id="GO:0005829">
    <property type="term" value="C:cytosol"/>
    <property type="evidence" value="ECO:0007669"/>
    <property type="project" value="TreeGrafter"/>
</dbReference>
<dbReference type="Pfam" id="PF00749">
    <property type="entry name" value="tRNA-synt_1c"/>
    <property type="match status" value="1"/>
</dbReference>
<feature type="short sequence motif" description="'KMSKS' region" evidence="7">
    <location>
        <begin position="268"/>
        <end position="272"/>
    </location>
</feature>
<dbReference type="InterPro" id="IPR008925">
    <property type="entry name" value="aa_tRNA-synth_I_cd-bd_sf"/>
</dbReference>
<dbReference type="Gene3D" id="3.40.50.620">
    <property type="entry name" value="HUPs"/>
    <property type="match status" value="1"/>
</dbReference>
<evidence type="ECO:0000256" key="3">
    <source>
        <dbReference type="ARBA" id="ARBA00022741"/>
    </source>
</evidence>
<feature type="binding site" evidence="7">
    <location>
        <position position="152"/>
    </location>
    <ligand>
        <name>Zn(2+)</name>
        <dbReference type="ChEBI" id="CHEBI:29105"/>
    </ligand>
</feature>
<evidence type="ECO:0000256" key="5">
    <source>
        <dbReference type="ARBA" id="ARBA00022917"/>
    </source>
</evidence>
<feature type="binding site" evidence="7">
    <location>
        <position position="150"/>
    </location>
    <ligand>
        <name>Zn(2+)</name>
        <dbReference type="ChEBI" id="CHEBI:29105"/>
    </ligand>
</feature>
<dbReference type="InterPro" id="IPR049940">
    <property type="entry name" value="GluQ/Sye"/>
</dbReference>
<dbReference type="AlphaFoldDB" id="A0A955KXD7"/>
<keyword evidence="4 7" id="KW-0067">ATP-binding</keyword>
<dbReference type="GO" id="GO:0004818">
    <property type="term" value="F:glutamate-tRNA ligase activity"/>
    <property type="evidence" value="ECO:0007669"/>
    <property type="project" value="UniProtKB-UniRule"/>
</dbReference>
<dbReference type="EMBL" id="JAGQLN010000011">
    <property type="protein sequence ID" value="MCA9376939.1"/>
    <property type="molecule type" value="Genomic_DNA"/>
</dbReference>
<dbReference type="EC" id="6.1.1.17" evidence="7"/>
<dbReference type="PANTHER" id="PTHR43311:SF2">
    <property type="entry name" value="GLUTAMATE--TRNA LIGASE, MITOCHONDRIAL-RELATED"/>
    <property type="match status" value="1"/>
</dbReference>
<dbReference type="NCBIfam" id="TIGR00464">
    <property type="entry name" value="gltX_bact"/>
    <property type="match status" value="1"/>
</dbReference>
<dbReference type="GO" id="GO:0008270">
    <property type="term" value="F:zinc ion binding"/>
    <property type="evidence" value="ECO:0007669"/>
    <property type="project" value="UniProtKB-UniRule"/>
</dbReference>
<reference evidence="10" key="2">
    <citation type="journal article" date="2021" name="Microbiome">
        <title>Successional dynamics and alternative stable states in a saline activated sludge microbial community over 9 years.</title>
        <authorList>
            <person name="Wang Y."/>
            <person name="Ye J."/>
            <person name="Ju F."/>
            <person name="Liu L."/>
            <person name="Boyd J.A."/>
            <person name="Deng Y."/>
            <person name="Parks D.H."/>
            <person name="Jiang X."/>
            <person name="Yin X."/>
            <person name="Woodcroft B.J."/>
            <person name="Tyson G.W."/>
            <person name="Hugenholtz P."/>
            <person name="Polz M.F."/>
            <person name="Zhang T."/>
        </authorList>
    </citation>
    <scope>NUCLEOTIDE SEQUENCE</scope>
    <source>
        <strain evidence="10">HKST-UBA17</strain>
    </source>
</reference>
<dbReference type="HAMAP" id="MF_00022">
    <property type="entry name" value="Glu_tRNA_synth_type1"/>
    <property type="match status" value="1"/>
</dbReference>
<keyword evidence="2 7" id="KW-0436">Ligase</keyword>
<dbReference type="Gene3D" id="1.10.10.350">
    <property type="match status" value="1"/>
</dbReference>
<comment type="similarity">
    <text evidence="1 7">Belongs to the class-I aminoacyl-tRNA synthetase family. Glutamate--tRNA ligase type 1 subfamily.</text>
</comment>
<dbReference type="SUPFAM" id="SSF48163">
    <property type="entry name" value="An anticodon-binding domain of class I aminoacyl-tRNA synthetases"/>
    <property type="match status" value="1"/>
</dbReference>
<dbReference type="InterPro" id="IPR001412">
    <property type="entry name" value="aa-tRNA-synth_I_CS"/>
</dbReference>
<dbReference type="InterPro" id="IPR045462">
    <property type="entry name" value="aa-tRNA-synth_I_cd-bd"/>
</dbReference>
<keyword evidence="3 7" id="KW-0547">Nucleotide-binding</keyword>
<keyword evidence="6 7" id="KW-0030">Aminoacyl-tRNA synthetase</keyword>
<dbReference type="Pfam" id="PF19269">
    <property type="entry name" value="Anticodon_2"/>
    <property type="match status" value="1"/>
</dbReference>
<accession>A0A955KXD7</accession>
<organism evidence="10 11">
    <name type="scientific">Candidatus Dojkabacteria bacterium</name>
    <dbReference type="NCBI Taxonomy" id="2099670"/>
    <lineage>
        <taxon>Bacteria</taxon>
        <taxon>Candidatus Dojkabacteria</taxon>
    </lineage>
</organism>
<protein>
    <recommendedName>
        <fullName evidence="7">Glutamate--tRNA ligase</fullName>
        <ecNumber evidence="7">6.1.1.17</ecNumber>
    </recommendedName>
    <alternativeName>
        <fullName evidence="7">Glutamyl-tRNA synthetase</fullName>
        <shortName evidence="7">GluRS</shortName>
    </alternativeName>
</protein>
<feature type="domain" description="Aminoacyl-tRNA synthetase class I anticodon-binding" evidence="9">
    <location>
        <begin position="388"/>
        <end position="526"/>
    </location>
</feature>
<feature type="binding site" evidence="7">
    <location>
        <position position="271"/>
    </location>
    <ligand>
        <name>ATP</name>
        <dbReference type="ChEBI" id="CHEBI:30616"/>
    </ligand>
</feature>
<dbReference type="PROSITE" id="PS00178">
    <property type="entry name" value="AA_TRNA_LIGASE_I"/>
    <property type="match status" value="1"/>
</dbReference>
<dbReference type="FunFam" id="3.40.50.620:FF:000045">
    <property type="entry name" value="Glutamate--tRNA ligase, mitochondrial"/>
    <property type="match status" value="1"/>
</dbReference>
<name>A0A955KXD7_9BACT</name>
<dbReference type="SUPFAM" id="SSF52374">
    <property type="entry name" value="Nucleotidylyl transferase"/>
    <property type="match status" value="1"/>
</dbReference>
<feature type="short sequence motif" description="'HIGH' region" evidence="7">
    <location>
        <begin position="22"/>
        <end position="32"/>
    </location>
</feature>
<feature type="domain" description="Glutamyl/glutaminyl-tRNA synthetase class Ib catalytic" evidence="8">
    <location>
        <begin position="18"/>
        <end position="340"/>
    </location>
</feature>
<feature type="binding site" evidence="7">
    <location>
        <position position="123"/>
    </location>
    <ligand>
        <name>Zn(2+)</name>
        <dbReference type="ChEBI" id="CHEBI:29105"/>
    </ligand>
</feature>
<comment type="catalytic activity">
    <reaction evidence="7">
        <text>tRNA(Glu) + L-glutamate + ATP = L-glutamyl-tRNA(Glu) + AMP + diphosphate</text>
        <dbReference type="Rhea" id="RHEA:23540"/>
        <dbReference type="Rhea" id="RHEA-COMP:9663"/>
        <dbReference type="Rhea" id="RHEA-COMP:9680"/>
        <dbReference type="ChEBI" id="CHEBI:29985"/>
        <dbReference type="ChEBI" id="CHEBI:30616"/>
        <dbReference type="ChEBI" id="CHEBI:33019"/>
        <dbReference type="ChEBI" id="CHEBI:78442"/>
        <dbReference type="ChEBI" id="CHEBI:78520"/>
        <dbReference type="ChEBI" id="CHEBI:456215"/>
        <dbReference type="EC" id="6.1.1.17"/>
    </reaction>
</comment>
<evidence type="ECO:0000256" key="6">
    <source>
        <dbReference type="ARBA" id="ARBA00023146"/>
    </source>
</evidence>